<reference evidence="2 3" key="1">
    <citation type="journal article" date="2017" name="Poromechanics V (2013)">
        <title>Genomic Characterization of the Arsenic-Tolerant Actinobacterium, &lt;i&gt;Rhodococcus erythropolis&lt;/i&gt; S43.</title>
        <authorList>
            <person name="Retamal-Morales G."/>
            <person name="Mehnert M."/>
            <person name="Schwabe R."/>
            <person name="Tischler D."/>
            <person name="Schloemann M."/>
            <person name="Levican G.J."/>
        </authorList>
    </citation>
    <scope>NUCLEOTIDE SEQUENCE [LARGE SCALE GENOMIC DNA]</scope>
    <source>
        <strain evidence="2 3">S43</strain>
    </source>
</reference>
<dbReference type="Gene3D" id="3.30.559.30">
    <property type="entry name" value="Nonribosomal peptide synthetase, condensation domain"/>
    <property type="match status" value="1"/>
</dbReference>
<feature type="domain" description="Condensation" evidence="1">
    <location>
        <begin position="37"/>
        <end position="356"/>
    </location>
</feature>
<proteinExistence type="predicted"/>
<accession>A0A0C3A752</accession>
<dbReference type="Pfam" id="PF00668">
    <property type="entry name" value="Condensation"/>
    <property type="match status" value="1"/>
</dbReference>
<dbReference type="GO" id="GO:0003824">
    <property type="term" value="F:catalytic activity"/>
    <property type="evidence" value="ECO:0007669"/>
    <property type="project" value="InterPro"/>
</dbReference>
<organism evidence="2 3">
    <name type="scientific">Rhodococcus erythropolis</name>
    <name type="common">Arthrobacter picolinophilus</name>
    <dbReference type="NCBI Taxonomy" id="1833"/>
    <lineage>
        <taxon>Bacteria</taxon>
        <taxon>Bacillati</taxon>
        <taxon>Actinomycetota</taxon>
        <taxon>Actinomycetes</taxon>
        <taxon>Mycobacteriales</taxon>
        <taxon>Nocardiaceae</taxon>
        <taxon>Rhodococcus</taxon>
        <taxon>Rhodococcus erythropolis group</taxon>
    </lineage>
</organism>
<evidence type="ECO:0000313" key="2">
    <source>
        <dbReference type="EMBL" id="KAB2583765.1"/>
    </source>
</evidence>
<dbReference type="PANTHER" id="PTHR45527">
    <property type="entry name" value="NONRIBOSOMAL PEPTIDE SYNTHETASE"/>
    <property type="match status" value="1"/>
</dbReference>
<name>A0A0C3A752_RHOER</name>
<dbReference type="Proteomes" id="UP000325576">
    <property type="component" value="Unassembled WGS sequence"/>
</dbReference>
<comment type="caution">
    <text evidence="2">The sequence shown here is derived from an EMBL/GenBank/DDBJ whole genome shotgun (WGS) entry which is preliminary data.</text>
</comment>
<dbReference type="GO" id="GO:0043041">
    <property type="term" value="P:amino acid activation for nonribosomal peptide biosynthetic process"/>
    <property type="evidence" value="ECO:0007669"/>
    <property type="project" value="TreeGrafter"/>
</dbReference>
<dbReference type="EMBL" id="MRBO01000506">
    <property type="protein sequence ID" value="KAB2583765.1"/>
    <property type="molecule type" value="Genomic_DNA"/>
</dbReference>
<dbReference type="PANTHER" id="PTHR45527:SF1">
    <property type="entry name" value="FATTY ACID SYNTHASE"/>
    <property type="match status" value="1"/>
</dbReference>
<protein>
    <recommendedName>
        <fullName evidence="1">Condensation domain-containing protein</fullName>
    </recommendedName>
</protein>
<dbReference type="AlphaFoldDB" id="A0A0C3A752"/>
<dbReference type="GO" id="GO:0044550">
    <property type="term" value="P:secondary metabolite biosynthetic process"/>
    <property type="evidence" value="ECO:0007669"/>
    <property type="project" value="TreeGrafter"/>
</dbReference>
<evidence type="ECO:0000259" key="1">
    <source>
        <dbReference type="Pfam" id="PF00668"/>
    </source>
</evidence>
<dbReference type="InterPro" id="IPR023213">
    <property type="entry name" value="CAT-like_dom_sf"/>
</dbReference>
<dbReference type="GO" id="GO:0008610">
    <property type="term" value="P:lipid biosynthetic process"/>
    <property type="evidence" value="ECO:0007669"/>
    <property type="project" value="UniProtKB-ARBA"/>
</dbReference>
<dbReference type="GO" id="GO:0005829">
    <property type="term" value="C:cytosol"/>
    <property type="evidence" value="ECO:0007669"/>
    <property type="project" value="TreeGrafter"/>
</dbReference>
<dbReference type="GO" id="GO:0031177">
    <property type="term" value="F:phosphopantetheine binding"/>
    <property type="evidence" value="ECO:0007669"/>
    <property type="project" value="TreeGrafter"/>
</dbReference>
<dbReference type="SUPFAM" id="SSF52777">
    <property type="entry name" value="CoA-dependent acyltransferases"/>
    <property type="match status" value="2"/>
</dbReference>
<dbReference type="InterPro" id="IPR001242">
    <property type="entry name" value="Condensation_dom"/>
</dbReference>
<gene>
    <name evidence="2" type="ORF">BS297_18975</name>
</gene>
<dbReference type="Gene3D" id="3.30.559.10">
    <property type="entry name" value="Chloramphenicol acetyltransferase-like domain"/>
    <property type="match status" value="1"/>
</dbReference>
<sequence length="490" mass="53080">MEMTPIDLWAPKAGTLTEFRPTEQSLTAASRAPLSDQPLSFLQEGHIRTADHKRAQGVDWSPWIGFTFTLPGDLDREALRRAVQAFVLRHNTLHSWFEVRPSEDPGGSGVIDRHVVDESTIELAPHSVGSLNTTDAVREHVSRSFAGDTSPLQWPSFTSGAVEHGTGAGFTIYYGVDHSHTDGLSLMLGVEELRALYIAESAGIDAQLPSPGSYVEYSGEERAAAKNLDLAAEPVQQWISILTANAGQLPTFPLDLGVAQGEQTRSTRTHIDVLDSDESAAFAALCKSNGVGFSTGIFAALALTEIEVADRANYFALNAVGTRSDPRYLFSQGWFINLVPVSFTLSGVTTFTDALPLAHAARAAVKGLADVSIHSVIAQVSKLTGSDIGGTSVPPMVSYIDMRLIPGAEHHDELEARALGGPGTTGDLSMWINRKEDRTYVMVSFPDTEQAHTSVDRYLRHLRNVLRTVADTGDYRVVRQADARQEVETA</sequence>
<evidence type="ECO:0000313" key="3">
    <source>
        <dbReference type="Proteomes" id="UP000325576"/>
    </source>
</evidence>